<proteinExistence type="predicted"/>
<sequence>MFPGSPPITAEWPIASGSSCDVYEGFLGDSKVCVKRLRIYSSDGEERAKHAFCQEVVVWKHLSHPNIVPFLGVTTAPFQFISSWMTGGELSEYINTHPCADRLGLISDVADGLNYLHSHNIIHGDLKGPSVLMDDAGRARLTDFGLSAVALDFGSAGSIKDGHAMRWAAPEILDREKPVSKKSDIYSFSMVVVEAFTGKAPFYGIAPTTVAVGILSGNRPTRPTHPDLTDDLWEIIQCCWSQDLGHRPDISEVVLRLRTTVDPRRDHADVKDDPETDDTTSASVQSRGLPLGLHSRPSRWAPISCVFQRLCALGKPYPVPRSTSDAELVQDARPREYEKSIDRRRQSSGASNVPRTEGFWLLGYRAFRRPRTAK</sequence>
<reference evidence="1" key="2">
    <citation type="journal article" date="2020" name="Nat. Commun.">
        <title>Large-scale genome sequencing of mycorrhizal fungi provides insights into the early evolution of symbiotic traits.</title>
        <authorList>
            <person name="Miyauchi S."/>
            <person name="Kiss E."/>
            <person name="Kuo A."/>
            <person name="Drula E."/>
            <person name="Kohler A."/>
            <person name="Sanchez-Garcia M."/>
            <person name="Morin E."/>
            <person name="Andreopoulos B."/>
            <person name="Barry K.W."/>
            <person name="Bonito G."/>
            <person name="Buee M."/>
            <person name="Carver A."/>
            <person name="Chen C."/>
            <person name="Cichocki N."/>
            <person name="Clum A."/>
            <person name="Culley D."/>
            <person name="Crous P.W."/>
            <person name="Fauchery L."/>
            <person name="Girlanda M."/>
            <person name="Hayes R.D."/>
            <person name="Keri Z."/>
            <person name="LaButti K."/>
            <person name="Lipzen A."/>
            <person name="Lombard V."/>
            <person name="Magnuson J."/>
            <person name="Maillard F."/>
            <person name="Murat C."/>
            <person name="Nolan M."/>
            <person name="Ohm R.A."/>
            <person name="Pangilinan J."/>
            <person name="Pereira M.F."/>
            <person name="Perotto S."/>
            <person name="Peter M."/>
            <person name="Pfister S."/>
            <person name="Riley R."/>
            <person name="Sitrit Y."/>
            <person name="Stielow J.B."/>
            <person name="Szollosi G."/>
            <person name="Zifcakova L."/>
            <person name="Stursova M."/>
            <person name="Spatafora J.W."/>
            <person name="Tedersoo L."/>
            <person name="Vaario L.M."/>
            <person name="Yamada A."/>
            <person name="Yan M."/>
            <person name="Wang P."/>
            <person name="Xu J."/>
            <person name="Bruns T."/>
            <person name="Baldrian P."/>
            <person name="Vilgalys R."/>
            <person name="Dunand C."/>
            <person name="Henrissat B."/>
            <person name="Grigoriev I.V."/>
            <person name="Hibbett D."/>
            <person name="Nagy L.G."/>
            <person name="Martin F.M."/>
        </authorList>
    </citation>
    <scope>NUCLEOTIDE SEQUENCE</scope>
    <source>
        <strain evidence="1">P2</strain>
    </source>
</reference>
<accession>A0ACB6ZDG2</accession>
<comment type="caution">
    <text evidence="1">The sequence shown here is derived from an EMBL/GenBank/DDBJ whole genome shotgun (WGS) entry which is preliminary data.</text>
</comment>
<name>A0ACB6ZDG2_THEGA</name>
<dbReference type="Proteomes" id="UP000886501">
    <property type="component" value="Unassembled WGS sequence"/>
</dbReference>
<gene>
    <name evidence="1" type="ORF">BDM02DRAFT_3116479</name>
</gene>
<protein>
    <submittedName>
        <fullName evidence="1">Kinase-like protein</fullName>
    </submittedName>
</protein>
<reference evidence="1" key="1">
    <citation type="submission" date="2019-10" db="EMBL/GenBank/DDBJ databases">
        <authorList>
            <consortium name="DOE Joint Genome Institute"/>
            <person name="Kuo A."/>
            <person name="Miyauchi S."/>
            <person name="Kiss E."/>
            <person name="Drula E."/>
            <person name="Kohler A."/>
            <person name="Sanchez-Garcia M."/>
            <person name="Andreopoulos B."/>
            <person name="Barry K.W."/>
            <person name="Bonito G."/>
            <person name="Buee M."/>
            <person name="Carver A."/>
            <person name="Chen C."/>
            <person name="Cichocki N."/>
            <person name="Clum A."/>
            <person name="Culley D."/>
            <person name="Crous P.W."/>
            <person name="Fauchery L."/>
            <person name="Girlanda M."/>
            <person name="Hayes R."/>
            <person name="Keri Z."/>
            <person name="Labutti K."/>
            <person name="Lipzen A."/>
            <person name="Lombard V."/>
            <person name="Magnuson J."/>
            <person name="Maillard F."/>
            <person name="Morin E."/>
            <person name="Murat C."/>
            <person name="Nolan M."/>
            <person name="Ohm R."/>
            <person name="Pangilinan J."/>
            <person name="Pereira M."/>
            <person name="Perotto S."/>
            <person name="Peter M."/>
            <person name="Riley R."/>
            <person name="Sitrit Y."/>
            <person name="Stielow B."/>
            <person name="Szollosi G."/>
            <person name="Zifcakova L."/>
            <person name="Stursova M."/>
            <person name="Spatafora J.W."/>
            <person name="Tedersoo L."/>
            <person name="Vaario L.-M."/>
            <person name="Yamada A."/>
            <person name="Yan M."/>
            <person name="Wang P."/>
            <person name="Xu J."/>
            <person name="Bruns T."/>
            <person name="Baldrian P."/>
            <person name="Vilgalys R."/>
            <person name="Henrissat B."/>
            <person name="Grigoriev I.V."/>
            <person name="Hibbett D."/>
            <person name="Nagy L.G."/>
            <person name="Martin F.M."/>
        </authorList>
    </citation>
    <scope>NUCLEOTIDE SEQUENCE</scope>
    <source>
        <strain evidence="1">P2</strain>
    </source>
</reference>
<evidence type="ECO:0000313" key="2">
    <source>
        <dbReference type="Proteomes" id="UP000886501"/>
    </source>
</evidence>
<dbReference type="EMBL" id="MU118026">
    <property type="protein sequence ID" value="KAF9647770.1"/>
    <property type="molecule type" value="Genomic_DNA"/>
</dbReference>
<organism evidence="1 2">
    <name type="scientific">Thelephora ganbajun</name>
    <name type="common">Ganba fungus</name>
    <dbReference type="NCBI Taxonomy" id="370292"/>
    <lineage>
        <taxon>Eukaryota</taxon>
        <taxon>Fungi</taxon>
        <taxon>Dikarya</taxon>
        <taxon>Basidiomycota</taxon>
        <taxon>Agaricomycotina</taxon>
        <taxon>Agaricomycetes</taxon>
        <taxon>Thelephorales</taxon>
        <taxon>Thelephoraceae</taxon>
        <taxon>Thelephora</taxon>
    </lineage>
</organism>
<keyword evidence="2" id="KW-1185">Reference proteome</keyword>
<evidence type="ECO:0000313" key="1">
    <source>
        <dbReference type="EMBL" id="KAF9647770.1"/>
    </source>
</evidence>